<evidence type="ECO:0000313" key="3">
    <source>
        <dbReference type="EMBL" id="AWB26960.1"/>
    </source>
</evidence>
<feature type="region of interest" description="Disordered" evidence="1">
    <location>
        <begin position="212"/>
        <end position="244"/>
    </location>
</feature>
<dbReference type="AlphaFoldDB" id="A0A2R4WZJ5"/>
<evidence type="ECO:0000313" key="4">
    <source>
        <dbReference type="Proteomes" id="UP000244727"/>
    </source>
</evidence>
<feature type="domain" description="Saccharopine dehydrogenase NADP binding" evidence="2">
    <location>
        <begin position="10"/>
        <end position="141"/>
    </location>
</feature>
<name>A0A2R4WZJ5_9EURY</name>
<gene>
    <name evidence="3" type="ORF">HARCEL1_04155</name>
</gene>
<dbReference type="PANTHER" id="PTHR12286">
    <property type="entry name" value="SACCHAROPINE DEHYDROGENASE-LIKE OXIDOREDUCTASE"/>
    <property type="match status" value="1"/>
</dbReference>
<dbReference type="Pfam" id="PF03435">
    <property type="entry name" value="Sacchrp_dh_NADP"/>
    <property type="match status" value="1"/>
</dbReference>
<dbReference type="Proteomes" id="UP000244727">
    <property type="component" value="Chromosome"/>
</dbReference>
<keyword evidence="4" id="KW-1185">Reference proteome</keyword>
<dbReference type="PANTHER" id="PTHR12286:SF5">
    <property type="entry name" value="SACCHAROPINE DEHYDROGENASE-LIKE OXIDOREDUCTASE"/>
    <property type="match status" value="1"/>
</dbReference>
<evidence type="ECO:0000256" key="1">
    <source>
        <dbReference type="SAM" id="MobiDB-lite"/>
    </source>
</evidence>
<dbReference type="KEGG" id="harc:HARCEL1_04155"/>
<dbReference type="GO" id="GO:0005886">
    <property type="term" value="C:plasma membrane"/>
    <property type="evidence" value="ECO:0007669"/>
    <property type="project" value="TreeGrafter"/>
</dbReference>
<dbReference type="InterPro" id="IPR051276">
    <property type="entry name" value="Saccharopine_DH-like_oxidrdct"/>
</dbReference>
<dbReference type="RefSeq" id="WP_108381329.1">
    <property type="nucleotide sequence ID" value="NZ_CP028858.1"/>
</dbReference>
<sequence>MPDDDTQRDILVWGATGVAGEFVADVLTEQYAPPEISIALGGRDERRLQAIAAELANRHDWDAIPIVVGDATDRERLREVAAQTDVVCSTVGPYARLGTDLVAACVETGTDYCDLTGEIHWVREMIDRYHDAAVDAGARIVHSCGFDSVPADLGTLLVQSAAIERYDEPCETVRIFVESGSGTVSGGTAASIAAMFDAVASDPLARQTLANPYSLAPPGERAGVDPGASRRPHRDALRGAWTGPSPMADVNERVVRRSNALLDYPWGREFRVSERIPTGSGIGGAARASALAGGLGLFGTAMAVGPVRSALQRWVFPAPGEGPTRAETADGHFSIRVIGRGTAPDGPFTVAATIGAPWDPGYGATARMISECALCLVFDDIDSPFEGGVLTPASGIGLPLADRLRAVGFTMAVDDGREDRGE</sequence>
<dbReference type="SUPFAM" id="SSF51735">
    <property type="entry name" value="NAD(P)-binding Rossmann-fold domains"/>
    <property type="match status" value="1"/>
</dbReference>
<dbReference type="GO" id="GO:0009247">
    <property type="term" value="P:glycolipid biosynthetic process"/>
    <property type="evidence" value="ECO:0007669"/>
    <property type="project" value="TreeGrafter"/>
</dbReference>
<organism evidence="3 4">
    <name type="scientific">Halococcoides cellulosivorans</name>
    <dbReference type="NCBI Taxonomy" id="1679096"/>
    <lineage>
        <taxon>Archaea</taxon>
        <taxon>Methanobacteriati</taxon>
        <taxon>Methanobacteriota</taxon>
        <taxon>Stenosarchaea group</taxon>
        <taxon>Halobacteria</taxon>
        <taxon>Halobacteriales</taxon>
        <taxon>Haloarculaceae</taxon>
        <taxon>Halococcoides</taxon>
    </lineage>
</organism>
<dbReference type="InterPro" id="IPR036291">
    <property type="entry name" value="NAD(P)-bd_dom_sf"/>
</dbReference>
<dbReference type="EMBL" id="CP028858">
    <property type="protein sequence ID" value="AWB26960.1"/>
    <property type="molecule type" value="Genomic_DNA"/>
</dbReference>
<dbReference type="GeneID" id="36511672"/>
<dbReference type="Gene3D" id="3.40.50.720">
    <property type="entry name" value="NAD(P)-binding Rossmann-like Domain"/>
    <property type="match status" value="1"/>
</dbReference>
<accession>A0A2R4WZJ5</accession>
<protein>
    <submittedName>
        <fullName evidence="3">Oxidoreductase</fullName>
    </submittedName>
</protein>
<reference evidence="3 4" key="1">
    <citation type="submission" date="2018-04" db="EMBL/GenBank/DDBJ databases">
        <title>Halococcoides cellulosivorans gen. nov., sp. nov., an extremely halophilic cellulose-utilizing haloarchaeon from hypersaline lakes.</title>
        <authorList>
            <person name="Sorokin D.Y."/>
            <person name="Toshchakov S.V."/>
            <person name="Samarov N.I."/>
            <person name="Korzhenkov A."/>
            <person name="Kublanov I.V."/>
        </authorList>
    </citation>
    <scope>NUCLEOTIDE SEQUENCE [LARGE SCALE GENOMIC DNA]</scope>
    <source>
        <strain evidence="3 4">HArcel1</strain>
    </source>
</reference>
<proteinExistence type="predicted"/>
<evidence type="ECO:0000259" key="2">
    <source>
        <dbReference type="Pfam" id="PF03435"/>
    </source>
</evidence>
<dbReference type="InterPro" id="IPR005097">
    <property type="entry name" value="Sacchrp_dh_NADP-bd"/>
</dbReference>